<dbReference type="PANTHER" id="PTHR34219:SF4">
    <property type="entry name" value="PEPSY DOMAIN-CONTAINING PROTEIN"/>
    <property type="match status" value="1"/>
</dbReference>
<protein>
    <submittedName>
        <fullName evidence="1">Uncharacterized protein</fullName>
    </submittedName>
</protein>
<proteinExistence type="predicted"/>
<evidence type="ECO:0000313" key="2">
    <source>
        <dbReference type="Proteomes" id="UP000194857"/>
    </source>
</evidence>
<organism evidence="1 2">
    <name type="scientific">Pseudomonas aeruginosa</name>
    <dbReference type="NCBI Taxonomy" id="287"/>
    <lineage>
        <taxon>Bacteria</taxon>
        <taxon>Pseudomonadati</taxon>
        <taxon>Pseudomonadota</taxon>
        <taxon>Gammaproteobacteria</taxon>
        <taxon>Pseudomonadales</taxon>
        <taxon>Pseudomonadaceae</taxon>
        <taxon>Pseudomonas</taxon>
    </lineage>
</organism>
<gene>
    <name evidence="1" type="ORF">CAZ10_34305</name>
</gene>
<name>A0A1Y3LUS5_PSEAI</name>
<dbReference type="EMBL" id="NFFZ01000030">
    <property type="protein sequence ID" value="OTI55337.1"/>
    <property type="molecule type" value="Genomic_DNA"/>
</dbReference>
<reference evidence="1 2" key="1">
    <citation type="submission" date="2017-05" db="EMBL/GenBank/DDBJ databases">
        <authorList>
            <person name="Song R."/>
            <person name="Chenine A.L."/>
            <person name="Ruprecht R.M."/>
        </authorList>
    </citation>
    <scope>NUCLEOTIDE SEQUENCE [LARGE SCALE GENOMIC DNA]</scope>
    <source>
        <strain evidence="1 2">S567_C10_BS</strain>
    </source>
</reference>
<comment type="caution">
    <text evidence="1">The sequence shown here is derived from an EMBL/GenBank/DDBJ whole genome shotgun (WGS) entry which is preliminary data.</text>
</comment>
<dbReference type="InterPro" id="IPR005625">
    <property type="entry name" value="PepSY-ass_TM"/>
</dbReference>
<evidence type="ECO:0000313" key="1">
    <source>
        <dbReference type="EMBL" id="OTI55337.1"/>
    </source>
</evidence>
<accession>A0A1Y3LUS5</accession>
<dbReference type="Pfam" id="PF03929">
    <property type="entry name" value="PepSY_TM"/>
    <property type="match status" value="1"/>
</dbReference>
<dbReference type="RefSeq" id="WP_019371426.1">
    <property type="nucleotide sequence ID" value="NZ_CAHPRM010000032.1"/>
</dbReference>
<dbReference type="AlphaFoldDB" id="A0A1Y3LUS5"/>
<sequence>MAARPLLLSLHGGAGALFGVLLFVVLFSGAWSLGHDDLREWLRAPAQAGGEALALERLLERAGEEGVDIRDATLLLPAPGHAAFSVCDARLDCRLDLDPASGRVLPPMPALDLLLNLHKSLFVGFPGRVLVSLFGVSLLLLCLAGVLLHSRRWRDLRRWRRDRGLRLALFDLHGLIGIWGLPWLLLFGFTGALSGLGALGTLLLAPVAYPQEPNRVFVELMGPPPPAAEGRPLASRIDLDRLLAGDAVRAPGFVAQRLSLSHAGDVAGSVEIAGIQRGLPSTANFERHRYRLADGALLGERSSAQRGFWLRAFIAVQPLHFAQYQWLGPGWSAALRGLHLAMGLGACLLCASGLYLWLQRRASAPDARVRLLQRLSQGFCAGLVAAAALLLLGLQLVPSELLAGPWPGRLFLVLWAAAGLAALLLPGDWPLARGLLGVAGLACLAAAVAHLAPWLMRGRLPALGPDLTLILCGALLIRHAWMQARAAAPPAHPRVTGDHHA</sequence>
<dbReference type="PANTHER" id="PTHR34219">
    <property type="entry name" value="IRON-REGULATED INNER MEMBRANE PROTEIN-RELATED"/>
    <property type="match status" value="1"/>
</dbReference>
<dbReference type="Proteomes" id="UP000194857">
    <property type="component" value="Unassembled WGS sequence"/>
</dbReference>